<dbReference type="RefSeq" id="WP_305998597.1">
    <property type="nucleotide sequence ID" value="NZ_JASNFN010000002.1"/>
</dbReference>
<sequence length="550" mass="59685">MHQTIAGLLLDRVGDFRTGLRTRERTWTWDEVVRESAARADLLRSLRTDGPFHIGVLLDNVPEYVFWLGGAALAGATVVGINSTRRGEYLEAEVRHTDCQLVITDRAGLALLDGLDIGVDRSRFLLVDDPAYADQVVAADREPLADPSVTPQTQMLLLFTSGTTGASKAVRCSQGRLAGLGTANAAKFDIDRDDVSYCCMPLFHGNALMALWAPSLLAGACVALTPKFSASGFLPDVRLHGATYFTYVGKAISYVLALPERPDDGDNPLTHGFGTEASPEDQAEFKRRFGAKLYEGYGSSEGAGMIRLAPEGPVTALGRPAHDDVCIVDPETRQVCPPARQDRHGRVLNAEEAIGELVNKAGAATFEGYYKNPAADAERVRHGWYWTGDLGYVDEDGYIYFAGRSGDWIRVDGENVSALHAERVLRRHPAILAAGVFAVPDPRSGDQVMAAVEVPDGTSFSGLDLPAFLAAQEDLGTKGAPRFVRISPSLPTTGSGKLRKKEMQAEGWRTGDPVYRWAGRGRPSYELMTDDDKTALREEFAAAGRLRFLP</sequence>
<evidence type="ECO:0000259" key="5">
    <source>
        <dbReference type="Pfam" id="PF00501"/>
    </source>
</evidence>
<protein>
    <submittedName>
        <fullName evidence="7">AMP-binding protein</fullName>
    </submittedName>
</protein>
<comment type="caution">
    <text evidence="7">The sequence shown here is derived from an EMBL/GenBank/DDBJ whole genome shotgun (WGS) entry which is preliminary data.</text>
</comment>
<keyword evidence="8" id="KW-1185">Reference proteome</keyword>
<dbReference type="PANTHER" id="PTHR43107:SF15">
    <property type="entry name" value="FATTY ACID TRANSPORT PROTEIN 3, ISOFORM A"/>
    <property type="match status" value="1"/>
</dbReference>
<evidence type="ECO:0000256" key="1">
    <source>
        <dbReference type="ARBA" id="ARBA00006432"/>
    </source>
</evidence>
<dbReference type="Gene3D" id="3.30.300.30">
    <property type="match status" value="1"/>
</dbReference>
<dbReference type="InterPro" id="IPR045851">
    <property type="entry name" value="AMP-bd_C_sf"/>
</dbReference>
<evidence type="ECO:0000256" key="3">
    <source>
        <dbReference type="ARBA" id="ARBA00022741"/>
    </source>
</evidence>
<keyword evidence="2" id="KW-0436">Ligase</keyword>
<evidence type="ECO:0000256" key="4">
    <source>
        <dbReference type="ARBA" id="ARBA00022840"/>
    </source>
</evidence>
<dbReference type="Pfam" id="PF00501">
    <property type="entry name" value="AMP-binding"/>
    <property type="match status" value="1"/>
</dbReference>
<evidence type="ECO:0000313" key="8">
    <source>
        <dbReference type="Proteomes" id="UP001233673"/>
    </source>
</evidence>
<dbReference type="InterPro" id="IPR042099">
    <property type="entry name" value="ANL_N_sf"/>
</dbReference>
<dbReference type="PANTHER" id="PTHR43107">
    <property type="entry name" value="LONG-CHAIN FATTY ACID TRANSPORT PROTEIN"/>
    <property type="match status" value="1"/>
</dbReference>
<dbReference type="Proteomes" id="UP001233673">
    <property type="component" value="Unassembled WGS sequence"/>
</dbReference>
<dbReference type="InterPro" id="IPR020845">
    <property type="entry name" value="AMP-binding_CS"/>
</dbReference>
<evidence type="ECO:0000256" key="2">
    <source>
        <dbReference type="ARBA" id="ARBA00022598"/>
    </source>
</evidence>
<name>A0ABT9I8H1_9ACTN</name>
<feature type="domain" description="AMP-binding enzyme C-terminal" evidence="6">
    <location>
        <begin position="422"/>
        <end position="497"/>
    </location>
</feature>
<accession>A0ABT9I8H1</accession>
<dbReference type="EMBL" id="JASNFN010000002">
    <property type="protein sequence ID" value="MDP5181867.1"/>
    <property type="molecule type" value="Genomic_DNA"/>
</dbReference>
<keyword evidence="4" id="KW-0067">ATP-binding</keyword>
<dbReference type="InterPro" id="IPR000873">
    <property type="entry name" value="AMP-dep_synth/lig_dom"/>
</dbReference>
<dbReference type="Pfam" id="PF13193">
    <property type="entry name" value="AMP-binding_C"/>
    <property type="match status" value="1"/>
</dbReference>
<dbReference type="InterPro" id="IPR025110">
    <property type="entry name" value="AMP-bd_C"/>
</dbReference>
<evidence type="ECO:0000313" key="7">
    <source>
        <dbReference type="EMBL" id="MDP5181867.1"/>
    </source>
</evidence>
<gene>
    <name evidence="7" type="ORF">QOZ88_04400</name>
</gene>
<comment type="similarity">
    <text evidence="1">Belongs to the ATP-dependent AMP-binding enzyme family.</text>
</comment>
<dbReference type="PROSITE" id="PS00455">
    <property type="entry name" value="AMP_BINDING"/>
    <property type="match status" value="1"/>
</dbReference>
<proteinExistence type="inferred from homology"/>
<evidence type="ECO:0000259" key="6">
    <source>
        <dbReference type="Pfam" id="PF13193"/>
    </source>
</evidence>
<dbReference type="SUPFAM" id="SSF56801">
    <property type="entry name" value="Acetyl-CoA synthetase-like"/>
    <property type="match status" value="1"/>
</dbReference>
<feature type="domain" description="AMP-dependent synthetase/ligase" evidence="5">
    <location>
        <begin position="23"/>
        <end position="370"/>
    </location>
</feature>
<dbReference type="Gene3D" id="3.40.50.12780">
    <property type="entry name" value="N-terminal domain of ligase-like"/>
    <property type="match status" value="1"/>
</dbReference>
<organism evidence="7 8">
    <name type="scientific">Blastococcus carthaginiensis</name>
    <dbReference type="NCBI Taxonomy" id="3050034"/>
    <lineage>
        <taxon>Bacteria</taxon>
        <taxon>Bacillati</taxon>
        <taxon>Actinomycetota</taxon>
        <taxon>Actinomycetes</taxon>
        <taxon>Geodermatophilales</taxon>
        <taxon>Geodermatophilaceae</taxon>
        <taxon>Blastococcus</taxon>
    </lineage>
</organism>
<reference evidence="8" key="1">
    <citation type="submission" date="2023-05" db="EMBL/GenBank/DDBJ databases">
        <title>Draft genome of Pseudofrankia sp. BMG5.37.</title>
        <authorList>
            <person name="Gtari M."/>
            <person name="Ghodhbane F."/>
            <person name="Sbissi I."/>
        </authorList>
    </citation>
    <scope>NUCLEOTIDE SEQUENCE [LARGE SCALE GENOMIC DNA]</scope>
    <source>
        <strain evidence="8">BMG 814</strain>
    </source>
</reference>
<keyword evidence="3" id="KW-0547">Nucleotide-binding</keyword>